<dbReference type="InterPro" id="IPR050180">
    <property type="entry name" value="RNR_Ribonuclease"/>
</dbReference>
<name>D8LLK7_ECTSI</name>
<evidence type="ECO:0000313" key="3">
    <source>
        <dbReference type="EMBL" id="CBN74638.1"/>
    </source>
</evidence>
<reference evidence="3 4" key="1">
    <citation type="journal article" date="2010" name="Nature">
        <title>The Ectocarpus genome and the independent evolution of multicellularity in brown algae.</title>
        <authorList>
            <person name="Cock J.M."/>
            <person name="Sterck L."/>
            <person name="Rouze P."/>
            <person name="Scornet D."/>
            <person name="Allen A.E."/>
            <person name="Amoutzias G."/>
            <person name="Anthouard V."/>
            <person name="Artiguenave F."/>
            <person name="Aury J.M."/>
            <person name="Badger J.H."/>
            <person name="Beszteri B."/>
            <person name="Billiau K."/>
            <person name="Bonnet E."/>
            <person name="Bothwell J.H."/>
            <person name="Bowler C."/>
            <person name="Boyen C."/>
            <person name="Brownlee C."/>
            <person name="Carrano C.J."/>
            <person name="Charrier B."/>
            <person name="Cho G.Y."/>
            <person name="Coelho S.M."/>
            <person name="Collen J."/>
            <person name="Corre E."/>
            <person name="Da Silva C."/>
            <person name="Delage L."/>
            <person name="Delaroque N."/>
            <person name="Dittami S.M."/>
            <person name="Doulbeau S."/>
            <person name="Elias M."/>
            <person name="Farnham G."/>
            <person name="Gachon C.M."/>
            <person name="Gschloessl B."/>
            <person name="Heesch S."/>
            <person name="Jabbari K."/>
            <person name="Jubin C."/>
            <person name="Kawai H."/>
            <person name="Kimura K."/>
            <person name="Kloareg B."/>
            <person name="Kupper F.C."/>
            <person name="Lang D."/>
            <person name="Le Bail A."/>
            <person name="Leblanc C."/>
            <person name="Lerouge P."/>
            <person name="Lohr M."/>
            <person name="Lopez P.J."/>
            <person name="Martens C."/>
            <person name="Maumus F."/>
            <person name="Michel G."/>
            <person name="Miranda-Saavedra D."/>
            <person name="Morales J."/>
            <person name="Moreau H."/>
            <person name="Motomura T."/>
            <person name="Nagasato C."/>
            <person name="Napoli C.A."/>
            <person name="Nelson D.R."/>
            <person name="Nyvall-Collen P."/>
            <person name="Peters A.F."/>
            <person name="Pommier C."/>
            <person name="Potin P."/>
            <person name="Poulain J."/>
            <person name="Quesneville H."/>
            <person name="Read B."/>
            <person name="Rensing S.A."/>
            <person name="Ritter A."/>
            <person name="Rousvoal S."/>
            <person name="Samanta M."/>
            <person name="Samson G."/>
            <person name="Schroeder D.C."/>
            <person name="Segurens B."/>
            <person name="Strittmatter M."/>
            <person name="Tonon T."/>
            <person name="Tregear J.W."/>
            <person name="Valentin K."/>
            <person name="von Dassow P."/>
            <person name="Yamagishi T."/>
            <person name="Van de Peer Y."/>
            <person name="Wincker P."/>
        </authorList>
    </citation>
    <scope>NUCLEOTIDE SEQUENCE [LARGE SCALE GENOMIC DNA]</scope>
    <source>
        <strain evidence="4">Ec32 / CCAP1310/4</strain>
    </source>
</reference>
<dbReference type="PANTHER" id="PTHR23355:SF42">
    <property type="entry name" value="RIBONUCLEASE II, CHLOROPLASTIC_MITOCHONDRIAL"/>
    <property type="match status" value="1"/>
</dbReference>
<dbReference type="InterPro" id="IPR001900">
    <property type="entry name" value="RNase_II/R"/>
</dbReference>
<dbReference type="Pfam" id="PF00773">
    <property type="entry name" value="RNB"/>
    <property type="match status" value="1"/>
</dbReference>
<dbReference type="PANTHER" id="PTHR23355">
    <property type="entry name" value="RIBONUCLEASE"/>
    <property type="match status" value="1"/>
</dbReference>
<dbReference type="GO" id="GO:0006402">
    <property type="term" value="P:mRNA catabolic process"/>
    <property type="evidence" value="ECO:0007669"/>
    <property type="project" value="TreeGrafter"/>
</dbReference>
<dbReference type="EMBL" id="FN649760">
    <property type="protein sequence ID" value="CBN74638.1"/>
    <property type="molecule type" value="Genomic_DNA"/>
</dbReference>
<protein>
    <submittedName>
        <fullName evidence="3">COG0557: Exoribonuclease R</fullName>
    </submittedName>
</protein>
<dbReference type="InterPro" id="IPR056404">
    <property type="entry name" value="HTH_RNase_II"/>
</dbReference>
<dbReference type="InParanoid" id="D8LLK7"/>
<feature type="compositionally biased region" description="Low complexity" evidence="1">
    <location>
        <begin position="766"/>
        <end position="780"/>
    </location>
</feature>
<dbReference type="InterPro" id="IPR057324">
    <property type="entry name" value="WH_RNase_II"/>
</dbReference>
<evidence type="ECO:0000256" key="1">
    <source>
        <dbReference type="SAM" id="MobiDB-lite"/>
    </source>
</evidence>
<dbReference type="GO" id="GO:0000175">
    <property type="term" value="F:3'-5'-RNA exonuclease activity"/>
    <property type="evidence" value="ECO:0007669"/>
    <property type="project" value="TreeGrafter"/>
</dbReference>
<proteinExistence type="predicted"/>
<dbReference type="AlphaFoldDB" id="D8LLK7"/>
<evidence type="ECO:0000259" key="2">
    <source>
        <dbReference type="SMART" id="SM00955"/>
    </source>
</evidence>
<dbReference type="Pfam" id="PF23161">
    <property type="entry name" value="HTH_RNase_II"/>
    <property type="match status" value="1"/>
</dbReference>
<organism evidence="3 4">
    <name type="scientific">Ectocarpus siliculosus</name>
    <name type="common">Brown alga</name>
    <name type="synonym">Conferva siliculosa</name>
    <dbReference type="NCBI Taxonomy" id="2880"/>
    <lineage>
        <taxon>Eukaryota</taxon>
        <taxon>Sar</taxon>
        <taxon>Stramenopiles</taxon>
        <taxon>Ochrophyta</taxon>
        <taxon>PX clade</taxon>
        <taxon>Phaeophyceae</taxon>
        <taxon>Ectocarpales</taxon>
        <taxon>Ectocarpaceae</taxon>
        <taxon>Ectocarpus</taxon>
    </lineage>
</organism>
<dbReference type="GO" id="GO:0000932">
    <property type="term" value="C:P-body"/>
    <property type="evidence" value="ECO:0007669"/>
    <property type="project" value="TreeGrafter"/>
</dbReference>
<dbReference type="STRING" id="2880.D8LLK7"/>
<gene>
    <name evidence="3" type="ORF">Esi_0037_0033</name>
</gene>
<accession>D8LLK7</accession>
<dbReference type="SMART" id="SM00955">
    <property type="entry name" value="RNB"/>
    <property type="match status" value="1"/>
</dbReference>
<keyword evidence="4" id="KW-1185">Reference proteome</keyword>
<dbReference type="OrthoDB" id="2285229at2759"/>
<dbReference type="SUPFAM" id="SSF50249">
    <property type="entry name" value="Nucleic acid-binding proteins"/>
    <property type="match status" value="1"/>
</dbReference>
<feature type="region of interest" description="Disordered" evidence="1">
    <location>
        <begin position="766"/>
        <end position="820"/>
    </location>
</feature>
<dbReference type="InterPro" id="IPR012340">
    <property type="entry name" value="NA-bd_OB-fold"/>
</dbReference>
<dbReference type="eggNOG" id="KOG2102">
    <property type="taxonomic scope" value="Eukaryota"/>
</dbReference>
<dbReference type="GO" id="GO:0003723">
    <property type="term" value="F:RNA binding"/>
    <property type="evidence" value="ECO:0007669"/>
    <property type="project" value="InterPro"/>
</dbReference>
<evidence type="ECO:0000313" key="4">
    <source>
        <dbReference type="Proteomes" id="UP000002630"/>
    </source>
</evidence>
<sequence>MSAADQIGPGSVVVFDSDVRGRPPALGLVTESSVGKKKLTYTVQPVEAASGSSTKTTVAARQVRYIVPGGSGYQAADLAAFEDSPEIDEGLIEEAWDMMLEESTAGSDGAAAAAAAAAANDDPRGMAELLFGVGDPSPQQCYHAFRLLEGRDGTLYFKRRRDGTYECRSREAVEVARRQLSQEDAVKAKKADFVASLQAGLNEGGGYRKTPLVVEDFDEEQQEMLSGLEILAAQSVARTNFASRTTAEEALGRELLTLLGRSPNPSNAFHLCVQLGLMKHHENLYMREAGIDKTFSEEAMAQARAMMKSPPPDPEASIRRDLTHLKVYAIDSEDTNEVDDGLSVEALPDGAGERVWVHIADVSRWVPEGSPLYEEARRKRTTIYLPEGAEPMFPAEVAHGVLSLRSGHECYSLSMGITLGESGEITDVIVTPALVKVTYRLTYDDVEDMLVNGIAGSADEWELGRLDELAQLRYRYRCEQGSVDRFQKGLDHNVKAVEDPSVPGGYAVKVIPEDPSCRSIRLVTEMMVLVGEGMGSVGGEEGIPLPFRHQKAPDSFPETDLELLPEKYCRAQGAYKYMSSATTATTPQPHWGLGLDSYVQWSSPIRRYLDLLAHYQVKRWLLGQPTLDGSLVMAQVEAGDGAVQTANMVMRKTNKYWVTEYLSKLVGSDMEAYVVSYRDARDKGGKVMYNLLLLGLGITLPYMEAGLSMELGELVVVRVVASSARSLFTKISWRRMSSAERSASDGRLKDEAALAGLPDGGGVAGSVASKNGVVSSSSGGDSTGDGDNSGSGGEASAGGGGVAAVGSSPDGRSSDATRWP</sequence>
<feature type="compositionally biased region" description="Gly residues" evidence="1">
    <location>
        <begin position="781"/>
        <end position="803"/>
    </location>
</feature>
<dbReference type="Proteomes" id="UP000002630">
    <property type="component" value="Unassembled WGS sequence"/>
</dbReference>
<dbReference type="Pfam" id="PF25255">
    <property type="entry name" value="WHD_RNase_II"/>
    <property type="match status" value="1"/>
</dbReference>
<feature type="domain" description="RNB" evidence="2">
    <location>
        <begin position="319"/>
        <end position="623"/>
    </location>
</feature>